<keyword evidence="1 7" id="KW-1003">Cell membrane</keyword>
<evidence type="ECO:0000256" key="4">
    <source>
        <dbReference type="ARBA" id="ARBA00022989"/>
    </source>
</evidence>
<keyword evidence="7" id="KW-0175">Coiled coil</keyword>
<evidence type="ECO:0000256" key="5">
    <source>
        <dbReference type="ARBA" id="ARBA00023136"/>
    </source>
</evidence>
<keyword evidence="5 7" id="KW-0472">Membrane</keyword>
<name>A0ABT7LKI9_9BURK</name>
<dbReference type="InterPro" id="IPR023081">
    <property type="entry name" value="Cell_div_FtsB"/>
</dbReference>
<organism evidence="8 9">
    <name type="scientific">Roseateles subflavus</name>
    <dbReference type="NCBI Taxonomy" id="3053353"/>
    <lineage>
        <taxon>Bacteria</taxon>
        <taxon>Pseudomonadati</taxon>
        <taxon>Pseudomonadota</taxon>
        <taxon>Betaproteobacteria</taxon>
        <taxon>Burkholderiales</taxon>
        <taxon>Sphaerotilaceae</taxon>
        <taxon>Roseateles</taxon>
    </lineage>
</organism>
<feature type="topological domain" description="Cytoplasmic" evidence="7">
    <location>
        <begin position="1"/>
        <end position="3"/>
    </location>
</feature>
<keyword evidence="7" id="KW-0997">Cell inner membrane</keyword>
<dbReference type="InterPro" id="IPR007060">
    <property type="entry name" value="FtsL/DivIC"/>
</dbReference>
<comment type="similarity">
    <text evidence="7">Belongs to the FtsB family.</text>
</comment>
<keyword evidence="9" id="KW-1185">Reference proteome</keyword>
<dbReference type="PANTHER" id="PTHR37485">
    <property type="entry name" value="CELL DIVISION PROTEIN FTSB"/>
    <property type="match status" value="1"/>
</dbReference>
<dbReference type="RefSeq" id="WP_285983464.1">
    <property type="nucleotide sequence ID" value="NZ_JASVDS010000004.1"/>
</dbReference>
<keyword evidence="3 7" id="KW-0812">Transmembrane</keyword>
<keyword evidence="4 7" id="KW-1133">Transmembrane helix</keyword>
<evidence type="ECO:0000256" key="6">
    <source>
        <dbReference type="ARBA" id="ARBA00023306"/>
    </source>
</evidence>
<feature type="topological domain" description="Periplasmic" evidence="7">
    <location>
        <begin position="22"/>
        <end position="89"/>
    </location>
</feature>
<evidence type="ECO:0000256" key="1">
    <source>
        <dbReference type="ARBA" id="ARBA00022475"/>
    </source>
</evidence>
<dbReference type="Pfam" id="PF04977">
    <property type="entry name" value="DivIC"/>
    <property type="match status" value="1"/>
</dbReference>
<comment type="subunit">
    <text evidence="7">Part of a complex composed of FtsB, FtsL and FtsQ.</text>
</comment>
<sequence>MKILALILAAFLIAIQGQLWFGKGGLARGVQLRAELRQQQQANEQAQARNALIQAELRDLREGLEMVEEKARYELSMVRPDEIYVQVHR</sequence>
<comment type="function">
    <text evidence="7">Essential cell division protein. May link together the upstream cell division proteins, which are predominantly cytoplasmic, with the downstream cell division proteins, which are predominantly periplasmic.</text>
</comment>
<dbReference type="EMBL" id="JASVDS010000004">
    <property type="protein sequence ID" value="MDL5033380.1"/>
    <property type="molecule type" value="Genomic_DNA"/>
</dbReference>
<evidence type="ECO:0000313" key="9">
    <source>
        <dbReference type="Proteomes" id="UP001238603"/>
    </source>
</evidence>
<dbReference type="HAMAP" id="MF_00599">
    <property type="entry name" value="FtsB"/>
    <property type="match status" value="1"/>
</dbReference>
<feature type="coiled-coil region" evidence="7">
    <location>
        <begin position="29"/>
        <end position="70"/>
    </location>
</feature>
<proteinExistence type="inferred from homology"/>
<comment type="subcellular location">
    <subcellularLocation>
        <location evidence="7">Cell inner membrane</location>
        <topology evidence="7">Single-pass type II membrane protein</topology>
    </subcellularLocation>
    <text evidence="7">Localizes to the division septum.</text>
</comment>
<evidence type="ECO:0000256" key="2">
    <source>
        <dbReference type="ARBA" id="ARBA00022618"/>
    </source>
</evidence>
<reference evidence="8 9" key="1">
    <citation type="submission" date="2023-06" db="EMBL/GenBank/DDBJ databases">
        <title>Pelomonas sp. APW6 16S ribosomal RNA gene genome sequencing and assembly.</title>
        <authorList>
            <person name="Woo H."/>
        </authorList>
    </citation>
    <scope>NUCLEOTIDE SEQUENCE [LARGE SCALE GENOMIC DNA]</scope>
    <source>
        <strain evidence="8 9">APW6</strain>
    </source>
</reference>
<accession>A0ABT7LKI9</accession>
<dbReference type="PANTHER" id="PTHR37485:SF1">
    <property type="entry name" value="CELL DIVISION PROTEIN FTSB"/>
    <property type="match status" value="1"/>
</dbReference>
<gene>
    <name evidence="7" type="primary">ftsB</name>
    <name evidence="8" type="ORF">QRD43_15810</name>
</gene>
<keyword evidence="6 7" id="KW-0131">Cell cycle</keyword>
<keyword evidence="2 7" id="KW-0132">Cell division</keyword>
<evidence type="ECO:0000256" key="3">
    <source>
        <dbReference type="ARBA" id="ARBA00022692"/>
    </source>
</evidence>
<evidence type="ECO:0000256" key="7">
    <source>
        <dbReference type="HAMAP-Rule" id="MF_00599"/>
    </source>
</evidence>
<evidence type="ECO:0000313" key="8">
    <source>
        <dbReference type="EMBL" id="MDL5033380.1"/>
    </source>
</evidence>
<comment type="caution">
    <text evidence="8">The sequence shown here is derived from an EMBL/GenBank/DDBJ whole genome shotgun (WGS) entry which is preliminary data.</text>
</comment>
<dbReference type="Proteomes" id="UP001238603">
    <property type="component" value="Unassembled WGS sequence"/>
</dbReference>
<protein>
    <recommendedName>
        <fullName evidence="7">Cell division protein FtsB</fullName>
    </recommendedName>
</protein>